<organism evidence="2 3">
    <name type="scientific">Trifolium medium</name>
    <dbReference type="NCBI Taxonomy" id="97028"/>
    <lineage>
        <taxon>Eukaryota</taxon>
        <taxon>Viridiplantae</taxon>
        <taxon>Streptophyta</taxon>
        <taxon>Embryophyta</taxon>
        <taxon>Tracheophyta</taxon>
        <taxon>Spermatophyta</taxon>
        <taxon>Magnoliopsida</taxon>
        <taxon>eudicotyledons</taxon>
        <taxon>Gunneridae</taxon>
        <taxon>Pentapetalae</taxon>
        <taxon>rosids</taxon>
        <taxon>fabids</taxon>
        <taxon>Fabales</taxon>
        <taxon>Fabaceae</taxon>
        <taxon>Papilionoideae</taxon>
        <taxon>50 kb inversion clade</taxon>
        <taxon>NPAAA clade</taxon>
        <taxon>Hologalegina</taxon>
        <taxon>IRL clade</taxon>
        <taxon>Trifolieae</taxon>
        <taxon>Trifolium</taxon>
    </lineage>
</organism>
<protein>
    <submittedName>
        <fullName evidence="2">Uncharacterized protein</fullName>
    </submittedName>
</protein>
<reference evidence="2 3" key="1">
    <citation type="journal article" date="2018" name="Front. Plant Sci.">
        <title>Red Clover (Trifolium pratense) and Zigzag Clover (T. medium) - A Picture of Genomic Similarities and Differences.</title>
        <authorList>
            <person name="Dluhosova J."/>
            <person name="Istvanek J."/>
            <person name="Nedelnik J."/>
            <person name="Repkova J."/>
        </authorList>
    </citation>
    <scope>NUCLEOTIDE SEQUENCE [LARGE SCALE GENOMIC DNA]</scope>
    <source>
        <strain evidence="3">cv. 10/8</strain>
        <tissue evidence="2">Leaf</tissue>
    </source>
</reference>
<evidence type="ECO:0000313" key="2">
    <source>
        <dbReference type="EMBL" id="MCI65253.1"/>
    </source>
</evidence>
<proteinExistence type="predicted"/>
<feature type="region of interest" description="Disordered" evidence="1">
    <location>
        <begin position="62"/>
        <end position="84"/>
    </location>
</feature>
<comment type="caution">
    <text evidence="2">The sequence shown here is derived from an EMBL/GenBank/DDBJ whole genome shotgun (WGS) entry which is preliminary data.</text>
</comment>
<sequence>PSSKNLGQRGTRGAIVLDGPPLRKEAEASRGLGHLVEEIRGVRARGERRVHLETPHVAKKDTRATLRGDAPLGGVHQEETLHLL</sequence>
<dbReference type="AlphaFoldDB" id="A0A392TVR3"/>
<feature type="non-terminal residue" evidence="2">
    <location>
        <position position="1"/>
    </location>
</feature>
<feature type="non-terminal residue" evidence="2">
    <location>
        <position position="84"/>
    </location>
</feature>
<feature type="region of interest" description="Disordered" evidence="1">
    <location>
        <begin position="1"/>
        <end position="22"/>
    </location>
</feature>
<name>A0A392TVR3_9FABA</name>
<evidence type="ECO:0000313" key="3">
    <source>
        <dbReference type="Proteomes" id="UP000265520"/>
    </source>
</evidence>
<accession>A0A392TVR3</accession>
<dbReference type="EMBL" id="LXQA010672329">
    <property type="protein sequence ID" value="MCI65253.1"/>
    <property type="molecule type" value="Genomic_DNA"/>
</dbReference>
<evidence type="ECO:0000256" key="1">
    <source>
        <dbReference type="SAM" id="MobiDB-lite"/>
    </source>
</evidence>
<keyword evidence="3" id="KW-1185">Reference proteome</keyword>
<dbReference type="Proteomes" id="UP000265520">
    <property type="component" value="Unassembled WGS sequence"/>
</dbReference>